<protein>
    <submittedName>
        <fullName evidence="1">Uncharacterized protein</fullName>
    </submittedName>
</protein>
<gene>
    <name evidence="1" type="ORF">BV22DRAFT_54424</name>
</gene>
<name>A0ACB8BXW7_9AGAM</name>
<reference evidence="1" key="1">
    <citation type="journal article" date="2021" name="New Phytol.">
        <title>Evolutionary innovations through gain and loss of genes in the ectomycorrhizal Boletales.</title>
        <authorList>
            <person name="Wu G."/>
            <person name="Miyauchi S."/>
            <person name="Morin E."/>
            <person name="Kuo A."/>
            <person name="Drula E."/>
            <person name="Varga T."/>
            <person name="Kohler A."/>
            <person name="Feng B."/>
            <person name="Cao Y."/>
            <person name="Lipzen A."/>
            <person name="Daum C."/>
            <person name="Hundley H."/>
            <person name="Pangilinan J."/>
            <person name="Johnson J."/>
            <person name="Barry K."/>
            <person name="LaButti K."/>
            <person name="Ng V."/>
            <person name="Ahrendt S."/>
            <person name="Min B."/>
            <person name="Choi I.G."/>
            <person name="Park H."/>
            <person name="Plett J.M."/>
            <person name="Magnuson J."/>
            <person name="Spatafora J.W."/>
            <person name="Nagy L.G."/>
            <person name="Henrissat B."/>
            <person name="Grigoriev I.V."/>
            <person name="Yang Z.L."/>
            <person name="Xu J."/>
            <person name="Martin F.M."/>
        </authorList>
    </citation>
    <scope>NUCLEOTIDE SEQUENCE</scope>
    <source>
        <strain evidence="1">KUC20120723A-06</strain>
    </source>
</reference>
<proteinExistence type="predicted"/>
<organism evidence="1 2">
    <name type="scientific">Leucogyrophana mollusca</name>
    <dbReference type="NCBI Taxonomy" id="85980"/>
    <lineage>
        <taxon>Eukaryota</taxon>
        <taxon>Fungi</taxon>
        <taxon>Dikarya</taxon>
        <taxon>Basidiomycota</taxon>
        <taxon>Agaricomycotina</taxon>
        <taxon>Agaricomycetes</taxon>
        <taxon>Agaricomycetidae</taxon>
        <taxon>Boletales</taxon>
        <taxon>Boletales incertae sedis</taxon>
        <taxon>Leucogyrophana</taxon>
    </lineage>
</organism>
<comment type="caution">
    <text evidence="1">The sequence shown here is derived from an EMBL/GenBank/DDBJ whole genome shotgun (WGS) entry which is preliminary data.</text>
</comment>
<evidence type="ECO:0000313" key="1">
    <source>
        <dbReference type="EMBL" id="KAH7930519.1"/>
    </source>
</evidence>
<evidence type="ECO:0000313" key="2">
    <source>
        <dbReference type="Proteomes" id="UP000790709"/>
    </source>
</evidence>
<dbReference type="EMBL" id="MU266331">
    <property type="protein sequence ID" value="KAH7930519.1"/>
    <property type="molecule type" value="Genomic_DNA"/>
</dbReference>
<dbReference type="Proteomes" id="UP000790709">
    <property type="component" value="Unassembled WGS sequence"/>
</dbReference>
<accession>A0ACB8BXW7</accession>
<keyword evidence="2" id="KW-1185">Reference proteome</keyword>
<sequence length="249" mass="26330">MDSNVSVLVINPNSTKSMGEHILPVIEKSAFPQTRFTIFSSPSGPSSIDDNETALESAIICLPILEPLIDQFDGFVVACYSVHPLVEMLKSRTRKPVIGIFEASITTCLHLIKAHQRFGIISTGKIWERLLTEGVHDLLGGTGAVAAASSKRFSGVETTGLNAKELHDASPEEVSTRIKEATRRLVQSSNGALGAICLGCAAMTGLDTTIREACVEELGAEAGSEIRIIDGVTAAAGIVQGLLVRGCSL</sequence>